<accession>A0A0L7R7I0</accession>
<dbReference type="AlphaFoldDB" id="A0A0L7R7I0"/>
<dbReference type="Proteomes" id="UP000053825">
    <property type="component" value="Unassembled WGS sequence"/>
</dbReference>
<protein>
    <submittedName>
        <fullName evidence="2">Uncharacterized protein</fullName>
    </submittedName>
</protein>
<feature type="region of interest" description="Disordered" evidence="1">
    <location>
        <begin position="101"/>
        <end position="143"/>
    </location>
</feature>
<organism evidence="2 3">
    <name type="scientific">Habropoda laboriosa</name>
    <dbReference type="NCBI Taxonomy" id="597456"/>
    <lineage>
        <taxon>Eukaryota</taxon>
        <taxon>Metazoa</taxon>
        <taxon>Ecdysozoa</taxon>
        <taxon>Arthropoda</taxon>
        <taxon>Hexapoda</taxon>
        <taxon>Insecta</taxon>
        <taxon>Pterygota</taxon>
        <taxon>Neoptera</taxon>
        <taxon>Endopterygota</taxon>
        <taxon>Hymenoptera</taxon>
        <taxon>Apocrita</taxon>
        <taxon>Aculeata</taxon>
        <taxon>Apoidea</taxon>
        <taxon>Anthophila</taxon>
        <taxon>Apidae</taxon>
        <taxon>Habropoda</taxon>
    </lineage>
</organism>
<feature type="compositionally biased region" description="Basic and acidic residues" evidence="1">
    <location>
        <begin position="110"/>
        <end position="121"/>
    </location>
</feature>
<keyword evidence="3" id="KW-1185">Reference proteome</keyword>
<reference evidence="2 3" key="1">
    <citation type="submission" date="2015-07" db="EMBL/GenBank/DDBJ databases">
        <title>The genome of Habropoda laboriosa.</title>
        <authorList>
            <person name="Pan H."/>
            <person name="Kapheim K."/>
        </authorList>
    </citation>
    <scope>NUCLEOTIDE SEQUENCE [LARGE SCALE GENOMIC DNA]</scope>
    <source>
        <strain evidence="2">0110345459</strain>
    </source>
</reference>
<evidence type="ECO:0000256" key="1">
    <source>
        <dbReference type="SAM" id="MobiDB-lite"/>
    </source>
</evidence>
<proteinExistence type="predicted"/>
<feature type="compositionally biased region" description="Polar residues" evidence="1">
    <location>
        <begin position="122"/>
        <end position="143"/>
    </location>
</feature>
<evidence type="ECO:0000313" key="3">
    <source>
        <dbReference type="Proteomes" id="UP000053825"/>
    </source>
</evidence>
<evidence type="ECO:0000313" key="2">
    <source>
        <dbReference type="EMBL" id="KOC66830.1"/>
    </source>
</evidence>
<dbReference type="OrthoDB" id="7442137at2759"/>
<sequence length="178" mass="20218">MYPKTDTNWEPVYRSLIVAWNHLTNQSVFPLTWIIEQASNTNVTNLKECLKRGQASTVCVQSEATLKILARDEMFVKTENLQEYFAATARGQGIRIAVIGDSRRSKKREHATDEEIEDRQQSHVTSAAQRAPTQKSQGTSEQFQLYKMPALGQQSVRLQIGLSKRSHNDKDSSKDVHL</sequence>
<gene>
    <name evidence="2" type="ORF">WH47_12635</name>
</gene>
<dbReference type="EMBL" id="KQ414639">
    <property type="protein sequence ID" value="KOC66830.1"/>
    <property type="molecule type" value="Genomic_DNA"/>
</dbReference>
<name>A0A0L7R7I0_9HYME</name>